<keyword evidence="1" id="KW-0472">Membrane</keyword>
<accession>A0A7C0U776</accession>
<feature type="transmembrane region" description="Helical" evidence="1">
    <location>
        <begin position="110"/>
        <end position="127"/>
    </location>
</feature>
<keyword evidence="1" id="KW-0812">Transmembrane</keyword>
<reference evidence="2" key="1">
    <citation type="journal article" date="2020" name="mSystems">
        <title>Genome- and Community-Level Interaction Insights into Carbon Utilization and Element Cycling Functions of Hydrothermarchaeota in Hydrothermal Sediment.</title>
        <authorList>
            <person name="Zhou Z."/>
            <person name="Liu Y."/>
            <person name="Xu W."/>
            <person name="Pan J."/>
            <person name="Luo Z.H."/>
            <person name="Li M."/>
        </authorList>
    </citation>
    <scope>NUCLEOTIDE SEQUENCE [LARGE SCALE GENOMIC DNA]</scope>
    <source>
        <strain evidence="2">HyVt-115</strain>
    </source>
</reference>
<dbReference type="EMBL" id="DQWS01000201">
    <property type="protein sequence ID" value="HDD53490.1"/>
    <property type="molecule type" value="Genomic_DNA"/>
</dbReference>
<dbReference type="AlphaFoldDB" id="A0A7C0U776"/>
<feature type="transmembrane region" description="Helical" evidence="1">
    <location>
        <begin position="133"/>
        <end position="153"/>
    </location>
</feature>
<comment type="caution">
    <text evidence="2">The sequence shown here is derived from an EMBL/GenBank/DDBJ whole genome shotgun (WGS) entry which is preliminary data.</text>
</comment>
<name>A0A7C0U776_9BACT</name>
<organism evidence="2">
    <name type="scientific">Thermosulfidibacter takaii</name>
    <dbReference type="NCBI Taxonomy" id="412593"/>
    <lineage>
        <taxon>Bacteria</taxon>
        <taxon>Pseudomonadati</taxon>
        <taxon>Thermosulfidibacterota</taxon>
        <taxon>Thermosulfidibacteria</taxon>
        <taxon>Thermosulfidibacterales</taxon>
        <taxon>Thermosulfidibacteraceae</taxon>
    </lineage>
</organism>
<proteinExistence type="predicted"/>
<gene>
    <name evidence="2" type="ORF">ENF32_05425</name>
</gene>
<evidence type="ECO:0000313" key="2">
    <source>
        <dbReference type="EMBL" id="HDD53490.1"/>
    </source>
</evidence>
<keyword evidence="1" id="KW-1133">Transmembrane helix</keyword>
<dbReference type="Proteomes" id="UP000885690">
    <property type="component" value="Unassembled WGS sequence"/>
</dbReference>
<protein>
    <submittedName>
        <fullName evidence="2">Uncharacterized protein</fullName>
    </submittedName>
</protein>
<evidence type="ECO:0000256" key="1">
    <source>
        <dbReference type="SAM" id="Phobius"/>
    </source>
</evidence>
<sequence>MDCFKLLGCEEGDKVIYEYPIHEGDFYRLKEFAIRCFGAYEEMIKSREEMEEENISARYPSAERLLKVSPDIPRIFLDAHARETLQVEPLCAVRVRRDLSHLFLKQIREFGVILFLSMIASVQILPIKMSWQSLHLIFVVSMAIAFVLILLNIRAKIK</sequence>